<dbReference type="PANTHER" id="PTHR30469:SF15">
    <property type="entry name" value="HLYD FAMILY OF SECRETION PROTEINS"/>
    <property type="match status" value="1"/>
</dbReference>
<keyword evidence="1" id="KW-0175">Coiled coil</keyword>
<comment type="caution">
    <text evidence="2">The sequence shown here is derived from an EMBL/GenBank/DDBJ whole genome shotgun (WGS) entry which is preliminary data.</text>
</comment>
<gene>
    <name evidence="2" type="ORF">S01H1_29203</name>
</gene>
<evidence type="ECO:0000313" key="2">
    <source>
        <dbReference type="EMBL" id="GAF88409.1"/>
    </source>
</evidence>
<feature type="coiled-coil region" evidence="1">
    <location>
        <begin position="24"/>
        <end position="65"/>
    </location>
</feature>
<dbReference type="AlphaFoldDB" id="X0T5B6"/>
<evidence type="ECO:0008006" key="3">
    <source>
        <dbReference type="Google" id="ProtNLM"/>
    </source>
</evidence>
<accession>X0T5B6</accession>
<proteinExistence type="predicted"/>
<organism evidence="2">
    <name type="scientific">marine sediment metagenome</name>
    <dbReference type="NCBI Taxonomy" id="412755"/>
    <lineage>
        <taxon>unclassified sequences</taxon>
        <taxon>metagenomes</taxon>
        <taxon>ecological metagenomes</taxon>
    </lineage>
</organism>
<dbReference type="Gene3D" id="2.40.30.170">
    <property type="match status" value="1"/>
</dbReference>
<sequence>AVGNVIPKGELLFEVDPTVYESRVRQAEAEARRLEAALERADQEITNLDARIANAEKMLAIDEQDYFTSKRLYEEEHVGTQRDVDLVHQKYLRQKDALVELKSRRSIIPYVKLETQAQLEAARARLKQAEHNLDNTQIYCPFYARVELVAAYKTQVVTAHFSIATLTDMSAFELSVGIDPRELRWLDPVIRPEALEQNQTDPRPEVKVRWSLHGQEFTWRGFVTRFERVDEATRTARLVVEIRDVDMVATVDVGSGESRPSLAIGMYCRAELPAEPL</sequence>
<dbReference type="Gene3D" id="2.40.50.100">
    <property type="match status" value="1"/>
</dbReference>
<dbReference type="GO" id="GO:0015562">
    <property type="term" value="F:efflux transmembrane transporter activity"/>
    <property type="evidence" value="ECO:0007669"/>
    <property type="project" value="TreeGrafter"/>
</dbReference>
<evidence type="ECO:0000256" key="1">
    <source>
        <dbReference type="SAM" id="Coils"/>
    </source>
</evidence>
<dbReference type="GO" id="GO:1990281">
    <property type="term" value="C:efflux pump complex"/>
    <property type="evidence" value="ECO:0007669"/>
    <property type="project" value="TreeGrafter"/>
</dbReference>
<dbReference type="PANTHER" id="PTHR30469">
    <property type="entry name" value="MULTIDRUG RESISTANCE PROTEIN MDTA"/>
    <property type="match status" value="1"/>
</dbReference>
<feature type="coiled-coil region" evidence="1">
    <location>
        <begin position="112"/>
        <end position="139"/>
    </location>
</feature>
<dbReference type="Gene3D" id="1.10.287.470">
    <property type="entry name" value="Helix hairpin bin"/>
    <property type="match status" value="1"/>
</dbReference>
<dbReference type="EMBL" id="BARS01017891">
    <property type="protein sequence ID" value="GAF88409.1"/>
    <property type="molecule type" value="Genomic_DNA"/>
</dbReference>
<protein>
    <recommendedName>
        <fullName evidence="3">RND efflux pump membrane fusion protein barrel-sandwich domain-containing protein</fullName>
    </recommendedName>
</protein>
<feature type="non-terminal residue" evidence="2">
    <location>
        <position position="1"/>
    </location>
</feature>
<reference evidence="2" key="1">
    <citation type="journal article" date="2014" name="Front. Microbiol.">
        <title>High frequency of phylogenetically diverse reductive dehalogenase-homologous genes in deep subseafloor sedimentary metagenomes.</title>
        <authorList>
            <person name="Kawai M."/>
            <person name="Futagami T."/>
            <person name="Toyoda A."/>
            <person name="Takaki Y."/>
            <person name="Nishi S."/>
            <person name="Hori S."/>
            <person name="Arai W."/>
            <person name="Tsubouchi T."/>
            <person name="Morono Y."/>
            <person name="Uchiyama I."/>
            <person name="Ito T."/>
            <person name="Fujiyama A."/>
            <person name="Inagaki F."/>
            <person name="Takami H."/>
        </authorList>
    </citation>
    <scope>NUCLEOTIDE SEQUENCE</scope>
    <source>
        <strain evidence="2">Expedition CK06-06</strain>
    </source>
</reference>
<dbReference type="SUPFAM" id="SSF111369">
    <property type="entry name" value="HlyD-like secretion proteins"/>
    <property type="match status" value="2"/>
</dbReference>
<name>X0T5B6_9ZZZZ</name>
<feature type="non-terminal residue" evidence="2">
    <location>
        <position position="277"/>
    </location>
</feature>